<dbReference type="EC" id="3.5.4.29" evidence="1"/>
<accession>A0AC60W183</accession>
<comment type="caution">
    <text evidence="1">The sequence shown here is derived from an EMBL/GenBank/DDBJ whole genome shotgun (WGS) entry which is preliminary data.</text>
</comment>
<proteinExistence type="predicted"/>
<name>A0AC60W183_9ARCH</name>
<keyword evidence="1" id="KW-0378">Hydrolase</keyword>
<dbReference type="Proteomes" id="UP000526786">
    <property type="component" value="Unassembled WGS sequence"/>
</dbReference>
<reference evidence="1 2" key="1">
    <citation type="journal article" date="2020" name="Appl. Environ. Microbiol.">
        <title>Genomic Characteristics of a Novel Species of Ammonia-Oxidizing Archaea from the Jiulong River Estuary.</title>
        <authorList>
            <person name="Zou D."/>
            <person name="Wan R."/>
            <person name="Han L."/>
            <person name="Xu M.N."/>
            <person name="Liu Y."/>
            <person name="Liu H."/>
            <person name="Kao S.J."/>
            <person name="Li M."/>
        </authorList>
    </citation>
    <scope>NUCLEOTIDE SEQUENCE [LARGE SCALE GENOMIC DNA]</scope>
    <source>
        <strain evidence="1">W2bin3</strain>
    </source>
</reference>
<protein>
    <submittedName>
        <fullName evidence="1">GTP cyclohydrolase IIa</fullName>
        <ecNumber evidence="1">3.5.4.29</ecNumber>
    </submittedName>
</protein>
<organism evidence="1 2">
    <name type="scientific">Candidatus Nitrosomaritimum aestuariumsis</name>
    <dbReference type="NCBI Taxonomy" id="3342354"/>
    <lineage>
        <taxon>Archaea</taxon>
        <taxon>Nitrososphaerota</taxon>
        <taxon>Nitrososphaeria</taxon>
        <taxon>Nitrosopumilales</taxon>
        <taxon>Nitrosopumilaceae</taxon>
        <taxon>Candidatus Nitrosomaritimum</taxon>
    </lineage>
</organism>
<evidence type="ECO:0000313" key="1">
    <source>
        <dbReference type="EMBL" id="MBA4453346.1"/>
    </source>
</evidence>
<gene>
    <name evidence="1" type="ORF">H2B05_00170</name>
</gene>
<evidence type="ECO:0000313" key="2">
    <source>
        <dbReference type="Proteomes" id="UP000526786"/>
    </source>
</evidence>
<dbReference type="EMBL" id="JACENC010000008">
    <property type="protein sequence ID" value="MBA4453346.1"/>
    <property type="molecule type" value="Genomic_DNA"/>
</dbReference>
<sequence length="250" mass="28375">MIQISILKIIGYGPWTLTLGSDREHELQMLQASLYKHLQKKFSEKNCLVFLNRADEFFVVSNGLNLEDHIEIQKDLKEKFDVGLAISIGYGNSPFEANQKAYEGKKNNVYLNEEHNIFGFLTNSSENQVTVMHYDVDDLSSKRKTLSPYEISSVIFNLYSKMSNYFIGKNSLSFFMGGDNFMVVASDDGKKNAQTFVELIKKEDEILLNCGIGTGKTSREAVCLATKSLDTIREIRDSGKEKPEVYELQC</sequence>